<dbReference type="Gene3D" id="3.40.50.720">
    <property type="entry name" value="NAD(P)-binding Rossmann-like Domain"/>
    <property type="match status" value="1"/>
</dbReference>
<dbReference type="InterPro" id="IPR013708">
    <property type="entry name" value="Shikimate_DH-bd_N"/>
</dbReference>
<dbReference type="InterPro" id="IPR036291">
    <property type="entry name" value="NAD(P)-bd_dom_sf"/>
</dbReference>
<dbReference type="SUPFAM" id="SSF53223">
    <property type="entry name" value="Aminoacid dehydrogenase-like, N-terminal domain"/>
    <property type="match status" value="1"/>
</dbReference>
<dbReference type="CDD" id="cd01065">
    <property type="entry name" value="NAD_bind_Shikimate_DH"/>
    <property type="match status" value="1"/>
</dbReference>
<name>A0ABY2SIQ8_9HYPH</name>
<dbReference type="InterPro" id="IPR046346">
    <property type="entry name" value="Aminoacid_DH-like_N_sf"/>
</dbReference>
<dbReference type="RefSeq" id="WP_136990873.1">
    <property type="nucleotide sequence ID" value="NZ_SZPQ01000020.1"/>
</dbReference>
<dbReference type="InterPro" id="IPR022893">
    <property type="entry name" value="Shikimate_DH_fam"/>
</dbReference>
<comment type="caution">
    <text evidence="3">The sequence shown here is derived from an EMBL/GenBank/DDBJ whole genome shotgun (WGS) entry which is preliminary data.</text>
</comment>
<sequence length="277" mass="30125">MTKVTAMKINKDTQLCMSLAGRPGNFGTRFHNFLYEQLGLNYLYKAFTTRDLAAAIGGIRALGIRGCAISMPFKEACIPFLDELDHSAKAIDSVNTIVNTDGYLKAYNTDYIAVEQLIRQHQLDPHMPFALRGSGGMAKAVAAAFYQSGFKQGVIIARNAETGRRLASLYGYDWQGDDHDLQAALLINVTPIGMAGGAEVDALSFTEQQIEQADAVFDVVAQPVETPLIVHARARRKTVVTGAEVIAIQALEQFALYTGIRPDHNLVAQAAAYARGE</sequence>
<evidence type="ECO:0000259" key="2">
    <source>
        <dbReference type="Pfam" id="PF08501"/>
    </source>
</evidence>
<feature type="domain" description="Shikimate dehydrogenase substrate binding N-terminal" evidence="2">
    <location>
        <begin position="30"/>
        <end position="97"/>
    </location>
</feature>
<accession>A0ABY2SIQ8</accession>
<organism evidence="3 4">
    <name type="scientific">Martelella alba</name>
    <dbReference type="NCBI Taxonomy" id="2590451"/>
    <lineage>
        <taxon>Bacteria</taxon>
        <taxon>Pseudomonadati</taxon>
        <taxon>Pseudomonadota</taxon>
        <taxon>Alphaproteobacteria</taxon>
        <taxon>Hyphomicrobiales</taxon>
        <taxon>Aurantimonadaceae</taxon>
        <taxon>Martelella</taxon>
    </lineage>
</organism>
<protein>
    <submittedName>
        <fullName evidence="3">Shikimate 5-dehydrogenase</fullName>
    </submittedName>
</protein>
<reference evidence="3 4" key="1">
    <citation type="submission" date="2019-04" db="EMBL/GenBank/DDBJ databases">
        <authorList>
            <person name="Li M."/>
            <person name="Gao C."/>
        </authorList>
    </citation>
    <scope>NUCLEOTIDE SEQUENCE [LARGE SCALE GENOMIC DNA]</scope>
    <source>
        <strain evidence="3 4">BGMRC 2031</strain>
    </source>
</reference>
<dbReference type="EMBL" id="SZPQ01000020">
    <property type="protein sequence ID" value="TKI05318.1"/>
    <property type="molecule type" value="Genomic_DNA"/>
</dbReference>
<evidence type="ECO:0000313" key="3">
    <source>
        <dbReference type="EMBL" id="TKI05318.1"/>
    </source>
</evidence>
<keyword evidence="4" id="KW-1185">Reference proteome</keyword>
<dbReference type="PANTHER" id="PTHR21089">
    <property type="entry name" value="SHIKIMATE DEHYDROGENASE"/>
    <property type="match status" value="1"/>
</dbReference>
<dbReference type="Proteomes" id="UP000305202">
    <property type="component" value="Unassembled WGS sequence"/>
</dbReference>
<gene>
    <name evidence="3" type="ORF">FCN80_14490</name>
</gene>
<dbReference type="Gene3D" id="3.40.50.10860">
    <property type="entry name" value="Leucine Dehydrogenase, chain A, domain 1"/>
    <property type="match status" value="1"/>
</dbReference>
<evidence type="ECO:0000313" key="4">
    <source>
        <dbReference type="Proteomes" id="UP000305202"/>
    </source>
</evidence>
<keyword evidence="1" id="KW-0560">Oxidoreductase</keyword>
<dbReference type="SUPFAM" id="SSF51735">
    <property type="entry name" value="NAD(P)-binding Rossmann-fold domains"/>
    <property type="match status" value="1"/>
</dbReference>
<dbReference type="Pfam" id="PF08501">
    <property type="entry name" value="Shikimate_dh_N"/>
    <property type="match status" value="1"/>
</dbReference>
<dbReference type="PANTHER" id="PTHR21089:SF9">
    <property type="entry name" value="SHIKIMATE DEHYDROGENASE-LIKE PROTEIN HI_0607"/>
    <property type="match status" value="1"/>
</dbReference>
<dbReference type="NCBIfam" id="NF009202">
    <property type="entry name" value="PRK12550.1"/>
    <property type="match status" value="1"/>
</dbReference>
<evidence type="ECO:0000256" key="1">
    <source>
        <dbReference type="ARBA" id="ARBA00023002"/>
    </source>
</evidence>
<proteinExistence type="predicted"/>